<keyword evidence="12" id="KW-1185">Reference proteome</keyword>
<dbReference type="PIRSF" id="PIRSF000538">
    <property type="entry name" value="GlpK"/>
    <property type="match status" value="1"/>
</dbReference>
<dbReference type="InterPro" id="IPR018485">
    <property type="entry name" value="FGGY_C"/>
</dbReference>
<reference evidence="12" key="1">
    <citation type="submission" date="2016-10" db="EMBL/GenBank/DDBJ databases">
        <authorList>
            <person name="Varghese N."/>
            <person name="Submissions S."/>
        </authorList>
    </citation>
    <scope>NUCLEOTIDE SEQUENCE [LARGE SCALE GENOMIC DNA]</scope>
    <source>
        <strain evidence="12">CGMCC 1.10369</strain>
    </source>
</reference>
<keyword evidence="7" id="KW-0684">Rhamnose metabolism</keyword>
<dbReference type="Pfam" id="PF00370">
    <property type="entry name" value="FGGY_N"/>
    <property type="match status" value="1"/>
</dbReference>
<evidence type="ECO:0000313" key="11">
    <source>
        <dbReference type="EMBL" id="SDN88299.1"/>
    </source>
</evidence>
<dbReference type="NCBIfam" id="TIGR02627">
    <property type="entry name" value="rhamnulo_kin"/>
    <property type="match status" value="1"/>
</dbReference>
<keyword evidence="5" id="KW-0067">ATP-binding</keyword>
<dbReference type="CDD" id="cd07771">
    <property type="entry name" value="ASKHA_NBD_FGGY_RhaB-like"/>
    <property type="match status" value="1"/>
</dbReference>
<feature type="domain" description="Carbohydrate kinase FGGY N-terminal" evidence="9">
    <location>
        <begin position="6"/>
        <end position="243"/>
    </location>
</feature>
<dbReference type="GO" id="GO:0005829">
    <property type="term" value="C:cytosol"/>
    <property type="evidence" value="ECO:0007669"/>
    <property type="project" value="TreeGrafter"/>
</dbReference>
<feature type="domain" description="Carbohydrate kinase FGGY C-terminal" evidence="10">
    <location>
        <begin position="253"/>
        <end position="440"/>
    </location>
</feature>
<evidence type="ECO:0000256" key="1">
    <source>
        <dbReference type="ARBA" id="ARBA00009156"/>
    </source>
</evidence>
<dbReference type="InterPro" id="IPR000577">
    <property type="entry name" value="Carb_kinase_FGGY"/>
</dbReference>
<evidence type="ECO:0000259" key="9">
    <source>
        <dbReference type="Pfam" id="PF00370"/>
    </source>
</evidence>
<dbReference type="GO" id="GO:0006071">
    <property type="term" value="P:glycerol metabolic process"/>
    <property type="evidence" value="ECO:0007669"/>
    <property type="project" value="TreeGrafter"/>
</dbReference>
<evidence type="ECO:0000256" key="2">
    <source>
        <dbReference type="ARBA" id="ARBA00022679"/>
    </source>
</evidence>
<evidence type="ECO:0000256" key="3">
    <source>
        <dbReference type="ARBA" id="ARBA00022741"/>
    </source>
</evidence>
<sequence length="468" mass="52646">MSSSSLAVDIGASSGRLILGSLENNTLNTKEIHRFENKMIQENGYECWDIEHLHQEILTGIRKAFAMGERPASIGIDTWAVDYVLLDKENQPLMKPIAYRDQRTKAVIEEVHALLPQEELYRRTGIQYQPFNTIYQLAAHKKQEPELWEKAEKLLLIPDYLHFLLTGRQAAEYTNATTTQLISAETGEWDKGTLDTLGIPHTLFPELRKPGETLGPVKEELQEEFGVEMNVVFPGTHDTASAVAAAPIKDKAVYISSGTWSLMGVEEKEPVISKETREKNFTNEGGVENRFRFLKNIMGLWMIQEVKREYNDKYSFAEFVELAKESALDTIVNVNEERFLRPESMKEAIKESCSEQGEEVPEEPGDFARCIFRSLAASYASTVNEIEALTGEQYERIHVIGGGSQNQWLNQLTADFTGKQVISGPVEATAIGNLLVQFIAQKQISSLEKGREVTANSFSLVTYLPEEG</sequence>
<comment type="similarity">
    <text evidence="1">Belongs to the FGGY kinase family.</text>
</comment>
<keyword evidence="4 11" id="KW-0418">Kinase</keyword>
<dbReference type="Pfam" id="PF02782">
    <property type="entry name" value="FGGY_C"/>
    <property type="match status" value="1"/>
</dbReference>
<dbReference type="OrthoDB" id="9761504at2"/>
<dbReference type="SUPFAM" id="SSF53067">
    <property type="entry name" value="Actin-like ATPase domain"/>
    <property type="match status" value="2"/>
</dbReference>
<keyword evidence="2" id="KW-0808">Transferase</keyword>
<evidence type="ECO:0000256" key="8">
    <source>
        <dbReference type="NCBIfam" id="TIGR02627"/>
    </source>
</evidence>
<evidence type="ECO:0000256" key="6">
    <source>
        <dbReference type="ARBA" id="ARBA00023157"/>
    </source>
</evidence>
<evidence type="ECO:0000256" key="7">
    <source>
        <dbReference type="ARBA" id="ARBA00023308"/>
    </source>
</evidence>
<gene>
    <name evidence="11" type="ORF">SAMN04488053_104147</name>
</gene>
<protein>
    <recommendedName>
        <fullName evidence="8">Rhamnulokinase</fullName>
        <ecNumber evidence="8">2.7.1.5</ecNumber>
    </recommendedName>
</protein>
<evidence type="ECO:0000256" key="5">
    <source>
        <dbReference type="ARBA" id="ARBA00022840"/>
    </source>
</evidence>
<evidence type="ECO:0000313" key="12">
    <source>
        <dbReference type="Proteomes" id="UP000198778"/>
    </source>
</evidence>
<dbReference type="InterPro" id="IPR018484">
    <property type="entry name" value="FGGY_N"/>
</dbReference>
<proteinExistence type="inferred from homology"/>
<dbReference type="InterPro" id="IPR043129">
    <property type="entry name" value="ATPase_NBD"/>
</dbReference>
<dbReference type="AlphaFoldDB" id="A0A1H0F185"/>
<keyword evidence="3" id="KW-0547">Nucleotide-binding</keyword>
<dbReference type="InterPro" id="IPR013449">
    <property type="entry name" value="Rhamnulokinase"/>
</dbReference>
<dbReference type="GO" id="GO:0019301">
    <property type="term" value="P:rhamnose catabolic process"/>
    <property type="evidence" value="ECO:0007669"/>
    <property type="project" value="UniProtKB-UniRule"/>
</dbReference>
<dbReference type="PANTHER" id="PTHR10196:SF93">
    <property type="entry name" value="L-RHAMNULOKINASE"/>
    <property type="match status" value="1"/>
</dbReference>
<dbReference type="EMBL" id="FNIL01000004">
    <property type="protein sequence ID" value="SDN88299.1"/>
    <property type="molecule type" value="Genomic_DNA"/>
</dbReference>
<keyword evidence="6" id="KW-1015">Disulfide bond</keyword>
<evidence type="ECO:0000259" key="10">
    <source>
        <dbReference type="Pfam" id="PF02782"/>
    </source>
</evidence>
<dbReference type="GO" id="GO:0004370">
    <property type="term" value="F:glycerol kinase activity"/>
    <property type="evidence" value="ECO:0007669"/>
    <property type="project" value="TreeGrafter"/>
</dbReference>
<dbReference type="GO" id="GO:0005524">
    <property type="term" value="F:ATP binding"/>
    <property type="evidence" value="ECO:0007669"/>
    <property type="project" value="UniProtKB-KW"/>
</dbReference>
<evidence type="ECO:0000256" key="4">
    <source>
        <dbReference type="ARBA" id="ARBA00022777"/>
    </source>
</evidence>
<dbReference type="STRING" id="745820.SAMN04488053_104147"/>
<dbReference type="PANTHER" id="PTHR10196">
    <property type="entry name" value="SUGAR KINASE"/>
    <property type="match status" value="1"/>
</dbReference>
<dbReference type="Proteomes" id="UP000198778">
    <property type="component" value="Unassembled WGS sequence"/>
</dbReference>
<dbReference type="RefSeq" id="WP_090842580.1">
    <property type="nucleotide sequence ID" value="NZ_FNIL01000004.1"/>
</dbReference>
<dbReference type="EC" id="2.7.1.5" evidence="8"/>
<organism evidence="11 12">
    <name type="scientific">Alkalicoccus daliensis</name>
    <dbReference type="NCBI Taxonomy" id="745820"/>
    <lineage>
        <taxon>Bacteria</taxon>
        <taxon>Bacillati</taxon>
        <taxon>Bacillota</taxon>
        <taxon>Bacilli</taxon>
        <taxon>Bacillales</taxon>
        <taxon>Bacillaceae</taxon>
        <taxon>Alkalicoccus</taxon>
    </lineage>
</organism>
<dbReference type="GO" id="GO:0008993">
    <property type="term" value="F:rhamnulokinase activity"/>
    <property type="evidence" value="ECO:0007669"/>
    <property type="project" value="UniProtKB-UniRule"/>
</dbReference>
<dbReference type="Gene3D" id="3.30.420.40">
    <property type="match status" value="2"/>
</dbReference>
<name>A0A1H0F185_9BACI</name>
<accession>A0A1H0F185</accession>